<feature type="compositionally biased region" description="Polar residues" evidence="1">
    <location>
        <begin position="1101"/>
        <end position="1111"/>
    </location>
</feature>
<evidence type="ECO:0000259" key="2">
    <source>
        <dbReference type="PROSITE" id="PS50003"/>
    </source>
</evidence>
<dbReference type="SUPFAM" id="SSF50729">
    <property type="entry name" value="PH domain-like"/>
    <property type="match status" value="1"/>
</dbReference>
<evidence type="ECO:0000313" key="4">
    <source>
        <dbReference type="Proteomes" id="UP000030672"/>
    </source>
</evidence>
<dbReference type="FunFam" id="2.30.29.30:FF:000203">
    <property type="entry name" value="PH domain-containing protein"/>
    <property type="match status" value="1"/>
</dbReference>
<feature type="compositionally biased region" description="Polar residues" evidence="1">
    <location>
        <begin position="1309"/>
        <end position="1328"/>
    </location>
</feature>
<feature type="compositionally biased region" description="Pro residues" evidence="1">
    <location>
        <begin position="815"/>
        <end position="826"/>
    </location>
</feature>
<keyword evidence="4" id="KW-1185">Reference proteome</keyword>
<feature type="compositionally biased region" description="Polar residues" evidence="1">
    <location>
        <begin position="1058"/>
        <end position="1094"/>
    </location>
</feature>
<feature type="compositionally biased region" description="Low complexity" evidence="1">
    <location>
        <begin position="844"/>
        <end position="869"/>
    </location>
</feature>
<name>A0A074WCK4_AURM1</name>
<accession>A0A074WCK4</accession>
<organism evidence="3 4">
    <name type="scientific">Aureobasidium melanogenum (strain CBS 110374)</name>
    <name type="common">Aureobasidium pullulans var. melanogenum</name>
    <dbReference type="NCBI Taxonomy" id="1043003"/>
    <lineage>
        <taxon>Eukaryota</taxon>
        <taxon>Fungi</taxon>
        <taxon>Dikarya</taxon>
        <taxon>Ascomycota</taxon>
        <taxon>Pezizomycotina</taxon>
        <taxon>Dothideomycetes</taxon>
        <taxon>Dothideomycetidae</taxon>
        <taxon>Dothideales</taxon>
        <taxon>Saccotheciaceae</taxon>
        <taxon>Aureobasidium</taxon>
    </lineage>
</organism>
<feature type="compositionally biased region" description="Polar residues" evidence="1">
    <location>
        <begin position="46"/>
        <end position="68"/>
    </location>
</feature>
<feature type="region of interest" description="Disordered" evidence="1">
    <location>
        <begin position="1309"/>
        <end position="1345"/>
    </location>
</feature>
<dbReference type="RefSeq" id="XP_040884640.1">
    <property type="nucleotide sequence ID" value="XM_041027323.1"/>
</dbReference>
<dbReference type="EMBL" id="KL584824">
    <property type="protein sequence ID" value="KEQ67617.1"/>
    <property type="molecule type" value="Genomic_DNA"/>
</dbReference>
<dbReference type="Gene3D" id="2.30.29.30">
    <property type="entry name" value="Pleckstrin-homology domain (PH domain)/Phosphotyrosine-binding domain (PTB)"/>
    <property type="match status" value="1"/>
</dbReference>
<gene>
    <name evidence="3" type="ORF">M437DRAFT_80261</name>
</gene>
<evidence type="ECO:0000313" key="3">
    <source>
        <dbReference type="EMBL" id="KEQ67617.1"/>
    </source>
</evidence>
<dbReference type="Pfam" id="PF25381">
    <property type="entry name" value="PH_26"/>
    <property type="match status" value="1"/>
</dbReference>
<dbReference type="PROSITE" id="PS50003">
    <property type="entry name" value="PH_DOMAIN"/>
    <property type="match status" value="1"/>
</dbReference>
<evidence type="ECO:0000256" key="1">
    <source>
        <dbReference type="SAM" id="MobiDB-lite"/>
    </source>
</evidence>
<dbReference type="InterPro" id="IPR011993">
    <property type="entry name" value="PH-like_dom_sf"/>
</dbReference>
<feature type="compositionally biased region" description="Low complexity" evidence="1">
    <location>
        <begin position="876"/>
        <end position="885"/>
    </location>
</feature>
<dbReference type="Proteomes" id="UP000030672">
    <property type="component" value="Unassembled WGS sequence"/>
</dbReference>
<feature type="region of interest" description="Disordered" evidence="1">
    <location>
        <begin position="1"/>
        <end position="82"/>
    </location>
</feature>
<dbReference type="HOGENOM" id="CLU_005248_1_1_1"/>
<dbReference type="STRING" id="1043003.A0A074WCK4"/>
<feature type="compositionally biased region" description="Polar residues" evidence="1">
    <location>
        <begin position="957"/>
        <end position="966"/>
    </location>
</feature>
<feature type="compositionally biased region" description="Polar residues" evidence="1">
    <location>
        <begin position="9"/>
        <end position="29"/>
    </location>
</feature>
<feature type="compositionally biased region" description="Basic and acidic residues" evidence="1">
    <location>
        <begin position="69"/>
        <end position="79"/>
    </location>
</feature>
<feature type="compositionally biased region" description="Polar residues" evidence="1">
    <location>
        <begin position="829"/>
        <end position="843"/>
    </location>
</feature>
<dbReference type="InterPro" id="IPR058155">
    <property type="entry name" value="Skg3/CAF120-like_PH"/>
</dbReference>
<sequence length="1345" mass="148950">MPRSRVMSFMTQWGTPSRSFTPEPKSQPSEDPFSNHPARPPKIDTSFASATNKTVDASTSPSPSTQQRFRSDSRSERGSRPMSMVYTYQPPIMDLAHDTLPELQPIFSFLNSHSNKLYQEGYFLKLHDLDSRGRPSADRAWTECFAQLVGTVLSLWDAAALDAAGEDGEVLPTFINVSDASIKMIESLPMNGSAGGQLQNVLSISTAANNRYLLHFNSLNSLTQWTAGFRLAMYEHTTLQEAYTGSLIAGKGKMLNNIRTIMERSKFVIDDWARVRFGAGTPWRRCWCVITPPSEKEWGKYQKALKKRDTYDRRVEVPKGDIKFYETKRVSKKTRPIATIKDAYAAYAVYPQSKPLIDQSTLIKLEGQITIHGERDTTAEGFLFVMPEVHPAVSGFEMMLRWLFPVWDIFALYGRPNRLIADALDQRGLMFAMPRDRRYGYLDILDVSGLIHTKGSQTWSEQDWRKELKKLTSHRMNSADDTPPQARGRHNSLSLNHGTVRFGDGSSTDTSPSPARGSPGPGNGSIQFGPPRRVGTTPVSMGSPGRGHNRSASDALGYKRFQTENRSRLSYEATSDLQEDSAPEPPMHGVPLSEKKTATVLERVPSEETPYEQERRLEPAFEELKIRSGSPPTGPVASPPKLMHGPNARPTNLNLTPVPELRRANSAMDAATLQQLVEANKAGATPYHEKEQFDFTSAPREVASVTNRTQRSPADPSFRNEEVNLAPGPSYQPPSTHRLPPIPASPYSHPAKPLAAAARVDQDAPPPPVPPHSNLPSTAVSARSLASPPPPAMAAPISRKPVPKSSGPQHASPPLQSPPPQSPGPQSPTLSRVSSNDSLQNEIMQQALLEQMLQQSPEPVNRVPSPVSSSDDDSVVDYSSVKSLSPPKRKPVERSRTGRLKTVGNPEYETQTRSRFDTETGVPINFGPTLSYKPNGRPSTGGSLPVEPQEDNEDVQRPSSRSTTQIDSKRNSALDTRKQNGDTNLERRRSVAWQPAAVAGESVDQGLTAEQWVQYRASLAATPLTQSRATPVFGHNRDHSNANRTTKTPPLSRPASRLSRTLSGDWTQQLNRLSLNRTPSGDWSQPANRMSFSKTPPPLSRTPSGDWSKQAPSRPLSRNAGALLNPPSPGRTLQLQGSALSAHEQMQVARMTGSSMMNLTERERRKDLDDLDAPGLVGALAARERQRNFRRDGLRNNAVQQAIAARQQQQLQDEFDAQMRAQIEAQEYAQQQAELHAQHLAHQQAQYYAQQYAQQQAQQAQLQQQMAFQQAQQYQIQLQLQQQQAQANYPYMGGPGTAQQRSSQYLGNMSQVGGWSNAGSPQPQQGYAQSYFGQGDGQYRQQRRY</sequence>
<feature type="compositionally biased region" description="Basic and acidic residues" evidence="1">
    <location>
        <begin position="967"/>
        <end position="989"/>
    </location>
</feature>
<feature type="region of interest" description="Disordered" evidence="1">
    <location>
        <begin position="474"/>
        <end position="591"/>
    </location>
</feature>
<dbReference type="SMART" id="SM00233">
    <property type="entry name" value="PH"/>
    <property type="match status" value="1"/>
</dbReference>
<feature type="domain" description="PH" evidence="2">
    <location>
        <begin position="116"/>
        <end position="234"/>
    </location>
</feature>
<dbReference type="InterPro" id="IPR001849">
    <property type="entry name" value="PH_domain"/>
</dbReference>
<reference evidence="3 4" key="1">
    <citation type="journal article" date="2014" name="BMC Genomics">
        <title>Genome sequencing of four Aureobasidium pullulans varieties: biotechnological potential, stress tolerance, and description of new species.</title>
        <authorList>
            <person name="Gostin Ar C."/>
            <person name="Ohm R.A."/>
            <person name="Kogej T."/>
            <person name="Sonjak S."/>
            <person name="Turk M."/>
            <person name="Zajc J."/>
            <person name="Zalar P."/>
            <person name="Grube M."/>
            <person name="Sun H."/>
            <person name="Han J."/>
            <person name="Sharma A."/>
            <person name="Chiniquy J."/>
            <person name="Ngan C.Y."/>
            <person name="Lipzen A."/>
            <person name="Barry K."/>
            <person name="Grigoriev I.V."/>
            <person name="Gunde-Cimerman N."/>
        </authorList>
    </citation>
    <scope>NUCLEOTIDE SEQUENCE [LARGE SCALE GENOMIC DNA]</scope>
    <source>
        <strain evidence="3 4">CBS 110374</strain>
    </source>
</reference>
<feature type="region of interest" description="Disordered" evidence="1">
    <location>
        <begin position="622"/>
        <end position="655"/>
    </location>
</feature>
<feature type="region of interest" description="Disordered" evidence="1">
    <location>
        <begin position="1026"/>
        <end position="1127"/>
    </location>
</feature>
<feature type="compositionally biased region" description="Low complexity" evidence="1">
    <location>
        <begin position="1331"/>
        <end position="1345"/>
    </location>
</feature>
<feature type="compositionally biased region" description="Pro residues" evidence="1">
    <location>
        <begin position="764"/>
        <end position="773"/>
    </location>
</feature>
<proteinExistence type="predicted"/>
<feature type="region of interest" description="Disordered" evidence="1">
    <location>
        <begin position="682"/>
        <end position="1004"/>
    </location>
</feature>
<protein>
    <recommendedName>
        <fullName evidence="2">PH domain-containing protein</fullName>
    </recommendedName>
</protein>
<dbReference type="GeneID" id="63920696"/>